<evidence type="ECO:0000256" key="2">
    <source>
        <dbReference type="ARBA" id="ARBA00022801"/>
    </source>
</evidence>
<accession>A0ABS4XPN3</accession>
<evidence type="ECO:0000313" key="6">
    <source>
        <dbReference type="Proteomes" id="UP001195422"/>
    </source>
</evidence>
<protein>
    <submittedName>
        <fullName evidence="5">Pimeloyl-ACP methyl ester carboxylesterase</fullName>
    </submittedName>
</protein>
<evidence type="ECO:0000256" key="1">
    <source>
        <dbReference type="ARBA" id="ARBA00010088"/>
    </source>
</evidence>
<evidence type="ECO:0000313" key="5">
    <source>
        <dbReference type="EMBL" id="MBP2398422.1"/>
    </source>
</evidence>
<comment type="similarity">
    <text evidence="1">Belongs to the peptidase S33 family.</text>
</comment>
<dbReference type="InterPro" id="IPR013595">
    <property type="entry name" value="Pept_S33_TAP-like_C"/>
</dbReference>
<evidence type="ECO:0000259" key="4">
    <source>
        <dbReference type="Pfam" id="PF08386"/>
    </source>
</evidence>
<dbReference type="PANTHER" id="PTHR43248:SF25">
    <property type="entry name" value="AB HYDROLASE-1 DOMAIN-CONTAINING PROTEIN-RELATED"/>
    <property type="match status" value="1"/>
</dbReference>
<dbReference type="InterPro" id="IPR006311">
    <property type="entry name" value="TAT_signal"/>
</dbReference>
<reference evidence="5 6" key="1">
    <citation type="submission" date="2021-03" db="EMBL/GenBank/DDBJ databases">
        <title>Sequencing the genomes of 1000 actinobacteria strains.</title>
        <authorList>
            <person name="Klenk H.-P."/>
        </authorList>
    </citation>
    <scope>NUCLEOTIDE SEQUENCE [LARGE SCALE GENOMIC DNA]</scope>
    <source>
        <strain evidence="5 6">DSM 20168</strain>
    </source>
</reference>
<dbReference type="PANTHER" id="PTHR43248">
    <property type="entry name" value="2-SUCCINYL-6-HYDROXY-2,4-CYCLOHEXADIENE-1-CARBOXYLATE SYNTHASE"/>
    <property type="match status" value="1"/>
</dbReference>
<dbReference type="SUPFAM" id="SSF53474">
    <property type="entry name" value="alpha/beta-Hydrolases"/>
    <property type="match status" value="1"/>
</dbReference>
<feature type="signal peptide" evidence="3">
    <location>
        <begin position="1"/>
        <end position="25"/>
    </location>
</feature>
<feature type="chain" id="PRO_5045601632" evidence="3">
    <location>
        <begin position="26"/>
        <end position="506"/>
    </location>
</feature>
<keyword evidence="6" id="KW-1185">Reference proteome</keyword>
<evidence type="ECO:0000256" key="3">
    <source>
        <dbReference type="SAM" id="SignalP"/>
    </source>
</evidence>
<keyword evidence="3" id="KW-0732">Signal</keyword>
<gene>
    <name evidence="5" type="ORF">JOF39_001503</name>
</gene>
<dbReference type="Proteomes" id="UP001195422">
    <property type="component" value="Unassembled WGS sequence"/>
</dbReference>
<feature type="domain" description="Peptidase S33 tripeptidyl aminopeptidase-like C-terminal" evidence="4">
    <location>
        <begin position="405"/>
        <end position="506"/>
    </location>
</feature>
<organism evidence="5 6">
    <name type="scientific">Glutamicibacter protophormiae</name>
    <name type="common">Brevibacterium protophormiae</name>
    <dbReference type="NCBI Taxonomy" id="37930"/>
    <lineage>
        <taxon>Bacteria</taxon>
        <taxon>Bacillati</taxon>
        <taxon>Actinomycetota</taxon>
        <taxon>Actinomycetes</taxon>
        <taxon>Micrococcales</taxon>
        <taxon>Micrococcaceae</taxon>
        <taxon>Glutamicibacter</taxon>
    </lineage>
</organism>
<dbReference type="Pfam" id="PF08386">
    <property type="entry name" value="Abhydrolase_4"/>
    <property type="match status" value="1"/>
</dbReference>
<dbReference type="PROSITE" id="PS51257">
    <property type="entry name" value="PROKAR_LIPOPROTEIN"/>
    <property type="match status" value="1"/>
</dbReference>
<dbReference type="PROSITE" id="PS51318">
    <property type="entry name" value="TAT"/>
    <property type="match status" value="1"/>
</dbReference>
<comment type="caution">
    <text evidence="5">The sequence shown here is derived from an EMBL/GenBank/DDBJ whole genome shotgun (WGS) entry which is preliminary data.</text>
</comment>
<dbReference type="Gene3D" id="3.40.50.1820">
    <property type="entry name" value="alpha/beta hydrolase"/>
    <property type="match status" value="1"/>
</dbReference>
<name>A0ABS4XPN3_GLUPR</name>
<dbReference type="InterPro" id="IPR029058">
    <property type="entry name" value="AB_hydrolase_fold"/>
</dbReference>
<dbReference type="EMBL" id="JAGIOJ010000001">
    <property type="protein sequence ID" value="MBP2398422.1"/>
    <property type="molecule type" value="Genomic_DNA"/>
</dbReference>
<dbReference type="RefSeq" id="WP_229777442.1">
    <property type="nucleotide sequence ID" value="NZ_BMPH01000015.1"/>
</dbReference>
<proteinExistence type="inferred from homology"/>
<sequence length="506" mass="54347">MPARRTMYRLTALAAALALALTACAPTSGEDGAGAAADAAKTEVPALQKYYTQQIDWEKCGSTIECADIKVPLDYSAPEEDSITLALNRRAVDGAQGNLLVNPGGPGGSGLDMVTDSVQLMLSNDLQRAYNIIGFDPRGVGQSTPVTCQTDEEIDEGRQENLKVWDPADRDEVEAGTEDYAKDCAQNTGDLLGHVDTVSAAKDMDIIRAVLGDTQLDYLGYSYGTFLGSTYADLFPQKVGRFVLDGAMDPLATAQQLTLAQAEGFEGEIDAWLQNCLEGENCPFTGNLDEAKTQLQDFFARLEEQPLQSSDGRAVPIIDFINGFIIPLYNDMNWPYLTQGMAAAVQGDVDQILYFSDLSADRQEDGSYGSNSSDAFTAINCLDRPMDASEQAMDAEAKALEEASPTIGKYLAYGDITCDKWSYKATGQPESLDAPGSNEILVVGTTGDPATPYAWSQSLAEQLENATLLTYEGHGHTAYGRSNQCITDAVDGYLIDGKVPEADTVC</sequence>
<dbReference type="InterPro" id="IPR051601">
    <property type="entry name" value="Serine_prot/Carboxylest_S33"/>
</dbReference>
<keyword evidence="2" id="KW-0378">Hydrolase</keyword>